<proteinExistence type="predicted"/>
<dbReference type="EMBL" id="JBELPZ010000001">
    <property type="protein sequence ID" value="MFL9843208.1"/>
    <property type="molecule type" value="Genomic_DNA"/>
</dbReference>
<keyword evidence="3" id="KW-1185">Reference proteome</keyword>
<comment type="caution">
    <text evidence="2">The sequence shown here is derived from an EMBL/GenBank/DDBJ whole genome shotgun (WGS) entry which is preliminary data.</text>
</comment>
<evidence type="ECO:0000259" key="1">
    <source>
        <dbReference type="PROSITE" id="PS01124"/>
    </source>
</evidence>
<feature type="domain" description="HTH araC/xylS-type" evidence="1">
    <location>
        <begin position="166"/>
        <end position="258"/>
    </location>
</feature>
<dbReference type="SMART" id="SM00342">
    <property type="entry name" value="HTH_ARAC"/>
    <property type="match status" value="1"/>
</dbReference>
<dbReference type="PROSITE" id="PS01124">
    <property type="entry name" value="HTH_ARAC_FAMILY_2"/>
    <property type="match status" value="1"/>
</dbReference>
<dbReference type="RefSeq" id="WP_408083441.1">
    <property type="nucleotide sequence ID" value="NZ_JBELPZ010000001.1"/>
</dbReference>
<reference evidence="2 3" key="1">
    <citation type="submission" date="2024-06" db="EMBL/GenBank/DDBJ databases">
        <authorList>
            <person name="Kaempfer P."/>
            <person name="Viver T."/>
        </authorList>
    </citation>
    <scope>NUCLEOTIDE SEQUENCE [LARGE SCALE GENOMIC DNA]</scope>
    <source>
        <strain evidence="2 3">ST-119</strain>
    </source>
</reference>
<protein>
    <submittedName>
        <fullName evidence="2">AraC family transcriptional regulator</fullName>
    </submittedName>
</protein>
<accession>A0ABW8YSE9</accession>
<sequence length="274" mass="30960">MHTIKHSTTFTGSQQGQQITVMHEKPTLEWQMQLPPNPLKDFVAVYGQFKNTSAVPYNTIVVPDGRVDVIFLLQGSAFRCVLRGLDTGPGQGIIPPGAAYFSVNFKLPAVEHILGRHISTLLNSGEILPEGWWGITREDLLDFDVFCDKISAVLLPLIKPIDIRKKRLFELIYESDGTLPVKELSVQAGWSSRQMNRYFQDWFGLSLKAYCSIVRLGASFNHISKGKLFPELDYTDQNHFIKEIKKYTGVTPKELSRNQNDRFAIITALKKTSS</sequence>
<dbReference type="Gene3D" id="1.10.10.60">
    <property type="entry name" value="Homeodomain-like"/>
    <property type="match status" value="1"/>
</dbReference>
<evidence type="ECO:0000313" key="2">
    <source>
        <dbReference type="EMBL" id="MFL9843208.1"/>
    </source>
</evidence>
<organism evidence="2 3">
    <name type="scientific">Flavobacterium rhizosphaerae</name>
    <dbReference type="NCBI Taxonomy" id="3163298"/>
    <lineage>
        <taxon>Bacteria</taxon>
        <taxon>Pseudomonadati</taxon>
        <taxon>Bacteroidota</taxon>
        <taxon>Flavobacteriia</taxon>
        <taxon>Flavobacteriales</taxon>
        <taxon>Flavobacteriaceae</taxon>
        <taxon>Flavobacterium</taxon>
    </lineage>
</organism>
<evidence type="ECO:0000313" key="3">
    <source>
        <dbReference type="Proteomes" id="UP001629156"/>
    </source>
</evidence>
<gene>
    <name evidence="2" type="ORF">ABS766_02135</name>
</gene>
<name>A0ABW8YSE9_9FLAO</name>
<dbReference type="InterPro" id="IPR018060">
    <property type="entry name" value="HTH_AraC"/>
</dbReference>
<dbReference type="Proteomes" id="UP001629156">
    <property type="component" value="Unassembled WGS sequence"/>
</dbReference>